<evidence type="ECO:0000313" key="6">
    <source>
        <dbReference type="Proteomes" id="UP000265618"/>
    </source>
</evidence>
<feature type="compositionally biased region" description="Polar residues" evidence="1">
    <location>
        <begin position="401"/>
        <end position="416"/>
    </location>
</feature>
<evidence type="ECO:0000313" key="5">
    <source>
        <dbReference type="EMBL" id="GIQ85548.1"/>
    </source>
</evidence>
<reference evidence="5" key="1">
    <citation type="submission" date="2016-10" db="EMBL/GenBank/DDBJ databases">
        <authorList>
            <person name="Tanifuji G."/>
            <person name="Kume K."/>
            <person name="Nakayama T."/>
            <person name="Takabayashi S."/>
            <person name="Hashimoto T."/>
        </authorList>
    </citation>
    <scope>NUCLEOTIDE SEQUENCE</scope>
    <source>
        <strain evidence="5">NY0173</strain>
    </source>
</reference>
<organism evidence="5 6">
    <name type="scientific">Kipferlia bialata</name>
    <dbReference type="NCBI Taxonomy" id="797122"/>
    <lineage>
        <taxon>Eukaryota</taxon>
        <taxon>Metamonada</taxon>
        <taxon>Carpediemonas-like organisms</taxon>
        <taxon>Kipferlia</taxon>
    </lineage>
</organism>
<dbReference type="EMBL" id="BDIP01000798">
    <property type="protein sequence ID" value="GIQ82743.1"/>
    <property type="molecule type" value="Genomic_DNA"/>
</dbReference>
<dbReference type="Proteomes" id="UP000265618">
    <property type="component" value="Unassembled WGS sequence"/>
</dbReference>
<evidence type="ECO:0000313" key="2">
    <source>
        <dbReference type="EMBL" id="GIQ82398.1"/>
    </source>
</evidence>
<dbReference type="AlphaFoldDB" id="A0A9K3CY81"/>
<keyword evidence="6" id="KW-1185">Reference proteome</keyword>
<evidence type="ECO:0000313" key="4">
    <source>
        <dbReference type="EMBL" id="GIQ83343.1"/>
    </source>
</evidence>
<accession>A0A9K3CY81</accession>
<feature type="region of interest" description="Disordered" evidence="1">
    <location>
        <begin position="150"/>
        <end position="186"/>
    </location>
</feature>
<comment type="caution">
    <text evidence="5">The sequence shown here is derived from an EMBL/GenBank/DDBJ whole genome shotgun (WGS) entry which is preliminary data.</text>
</comment>
<proteinExistence type="predicted"/>
<gene>
    <name evidence="2" type="ORF">KIPB_003528</name>
    <name evidence="3" type="ORF">KIPB_003936</name>
    <name evidence="4" type="ORF">KIPB_004648</name>
    <name evidence="5" type="ORF">KIPB_007235</name>
</gene>
<sequence>MEPLCSFERLNPLLQGSYVLPLGEEKVQNWKTGVPRVAYVHVHSLCFQSGASLFGKGLSVGAKIVDRSRTVLSSPFCVGSSLPASPPPLSQGPFPSAYSLSHSQASVLPLLPVQAPVSLLFALTYKHSLRETATPTLRISICTVKKTKVAAASNREEREREKEREKERGRERETADDAPDHVGERETGAVDIKGCKKAEVLTCNIDLSSLMKGGALTHTTLTLTPVGGSKGKSRLTDSDPSPSLSIGVSLASLAIDTPLTKVESILAPQSPSPTDPLLPMLPPLHALLADISPKETSRLCRYHQYLAPLLQEVAEREREREREKRRRGKAAKSVSDADASLALSLSHLSLSASDHKQPLTELVPLPELLEREKSGHRERERDRDRDRDREGGLSETESDEGSLSMSFWPPSQTHTDSAYFDFA</sequence>
<reference evidence="5 6" key="2">
    <citation type="journal article" date="2018" name="PLoS ONE">
        <title>The draft genome of Kipferlia bialata reveals reductive genome evolution in fornicate parasites.</title>
        <authorList>
            <person name="Tanifuji G."/>
            <person name="Takabayashi S."/>
            <person name="Kume K."/>
            <person name="Takagi M."/>
            <person name="Nakayama T."/>
            <person name="Kamikawa R."/>
            <person name="Inagaki Y."/>
            <person name="Hashimoto T."/>
        </authorList>
    </citation>
    <scope>NUCLEOTIDE SEQUENCE [LARGE SCALE GENOMIC DNA]</scope>
    <source>
        <strain evidence="5">NY0173</strain>
    </source>
</reference>
<evidence type="ECO:0000313" key="3">
    <source>
        <dbReference type="EMBL" id="GIQ82743.1"/>
    </source>
</evidence>
<feature type="compositionally biased region" description="Basic and acidic residues" evidence="1">
    <location>
        <begin position="154"/>
        <end position="186"/>
    </location>
</feature>
<feature type="region of interest" description="Disordered" evidence="1">
    <location>
        <begin position="222"/>
        <end position="243"/>
    </location>
</feature>
<dbReference type="EMBL" id="BDIP01000682">
    <property type="protein sequence ID" value="GIQ82398.1"/>
    <property type="molecule type" value="Genomic_DNA"/>
</dbReference>
<dbReference type="EMBL" id="BDIP01001011">
    <property type="protein sequence ID" value="GIQ83343.1"/>
    <property type="molecule type" value="Genomic_DNA"/>
</dbReference>
<name>A0A9K3CY81_9EUKA</name>
<protein>
    <submittedName>
        <fullName evidence="5">Uncharacterized protein</fullName>
    </submittedName>
</protein>
<evidence type="ECO:0000256" key="1">
    <source>
        <dbReference type="SAM" id="MobiDB-lite"/>
    </source>
</evidence>
<feature type="region of interest" description="Disordered" evidence="1">
    <location>
        <begin position="353"/>
        <end position="423"/>
    </location>
</feature>
<feature type="compositionally biased region" description="Basic and acidic residues" evidence="1">
    <location>
        <begin position="368"/>
        <end position="392"/>
    </location>
</feature>
<dbReference type="EMBL" id="BDIP01002000">
    <property type="protein sequence ID" value="GIQ85548.1"/>
    <property type="molecule type" value="Genomic_DNA"/>
</dbReference>